<keyword evidence="5 6" id="KW-0472">Membrane</keyword>
<dbReference type="EMBL" id="BMYZ01000002">
    <property type="protein sequence ID" value="GGY78298.1"/>
    <property type="molecule type" value="Genomic_DNA"/>
</dbReference>
<dbReference type="Pfam" id="PF13520">
    <property type="entry name" value="AA_permease_2"/>
    <property type="match status" value="1"/>
</dbReference>
<reference evidence="8" key="1">
    <citation type="journal article" date="2019" name="Int. J. Syst. Evol. Microbiol.">
        <title>The Global Catalogue of Microorganisms (GCM) 10K type strain sequencing project: providing services to taxonomists for standard genome sequencing and annotation.</title>
        <authorList>
            <consortium name="The Broad Institute Genomics Platform"/>
            <consortium name="The Broad Institute Genome Sequencing Center for Infectious Disease"/>
            <person name="Wu L."/>
            <person name="Ma J."/>
        </authorList>
    </citation>
    <scope>NUCLEOTIDE SEQUENCE [LARGE SCALE GENOMIC DNA]</scope>
    <source>
        <strain evidence="8">KCTC 32239</strain>
    </source>
</reference>
<proteinExistence type="predicted"/>
<keyword evidence="4 6" id="KW-1133">Transmembrane helix</keyword>
<evidence type="ECO:0000256" key="1">
    <source>
        <dbReference type="ARBA" id="ARBA00004141"/>
    </source>
</evidence>
<gene>
    <name evidence="7" type="ORF">GCM10011613_23650</name>
</gene>
<evidence type="ECO:0000256" key="5">
    <source>
        <dbReference type="ARBA" id="ARBA00023136"/>
    </source>
</evidence>
<name>A0ABQ3B3N2_9GAMM</name>
<dbReference type="Proteomes" id="UP000619761">
    <property type="component" value="Unassembled WGS sequence"/>
</dbReference>
<evidence type="ECO:0000256" key="4">
    <source>
        <dbReference type="ARBA" id="ARBA00022989"/>
    </source>
</evidence>
<dbReference type="PANTHER" id="PTHR43243">
    <property type="entry name" value="INNER MEMBRANE TRANSPORTER YGJI-RELATED"/>
    <property type="match status" value="1"/>
</dbReference>
<evidence type="ECO:0000256" key="6">
    <source>
        <dbReference type="SAM" id="Phobius"/>
    </source>
</evidence>
<keyword evidence="8" id="KW-1185">Reference proteome</keyword>
<feature type="transmembrane region" description="Helical" evidence="6">
    <location>
        <begin position="197"/>
        <end position="215"/>
    </location>
</feature>
<keyword evidence="3 6" id="KW-0812">Transmembrane</keyword>
<sequence length="482" mass="51017">MAHGSFLNALLRKKAVVDDVDNIGLKRCLSAFDLTLMGIGAIIGTGIFVLTGVAAATTSGPAVIISFVLAGLACAFAALAYAELASSVGGAGSAYGYSYAAFGEFIAWIIGWDLILEYGVATAAVANGWAGYFNNALHAIGLGLPDYLTKGPFAVNAATGLPDGGIVNLPAFGIIFVLMIMLIVGVKESAKINTAMVFVKLMAIVIFLSVGIFHINPENWSPFIPFGWFSHDELGKPLGIFAGASVVFFAYVGFDAVSTATAEANKPQRDIPIGILCSLIFCTLIYIIVSGVLTGMVSYKELNVSSPVAFGLQRVGVNWASALVATGVIAGLTTVMLVLYYALTRILTAMSRDGLVSPFFASVNSKTQTPVKNTVICGLIMAVMAGFIPLNALAELVNIGTLTAFVLVCIGVIVLRFTHPDLKRPFKMPYGIVLSVLGVISCALLIIPLPWQTHLRFVLWLAVGLVIYFAYGIRKSHLRKPE</sequence>
<feature type="transmembrane region" description="Helical" evidence="6">
    <location>
        <begin position="375"/>
        <end position="393"/>
    </location>
</feature>
<feature type="transmembrane region" description="Helical" evidence="6">
    <location>
        <begin position="457"/>
        <end position="473"/>
    </location>
</feature>
<feature type="transmembrane region" description="Helical" evidence="6">
    <location>
        <begin position="319"/>
        <end position="343"/>
    </location>
</feature>
<accession>A0ABQ3B3N2</accession>
<comment type="caution">
    <text evidence="7">The sequence shown here is derived from an EMBL/GenBank/DDBJ whole genome shotgun (WGS) entry which is preliminary data.</text>
</comment>
<feature type="transmembrane region" description="Helical" evidence="6">
    <location>
        <begin position="94"/>
        <end position="112"/>
    </location>
</feature>
<feature type="transmembrane region" description="Helical" evidence="6">
    <location>
        <begin position="235"/>
        <end position="254"/>
    </location>
</feature>
<dbReference type="RefSeq" id="WP_189418868.1">
    <property type="nucleotide sequence ID" value="NZ_BMYZ01000002.1"/>
</dbReference>
<dbReference type="PIRSF" id="PIRSF006060">
    <property type="entry name" value="AA_transporter"/>
    <property type="match status" value="1"/>
</dbReference>
<organism evidence="7 8">
    <name type="scientific">Cellvibrio zantedeschiae</name>
    <dbReference type="NCBI Taxonomy" id="1237077"/>
    <lineage>
        <taxon>Bacteria</taxon>
        <taxon>Pseudomonadati</taxon>
        <taxon>Pseudomonadota</taxon>
        <taxon>Gammaproteobacteria</taxon>
        <taxon>Cellvibrionales</taxon>
        <taxon>Cellvibrionaceae</taxon>
        <taxon>Cellvibrio</taxon>
    </lineage>
</organism>
<evidence type="ECO:0000256" key="3">
    <source>
        <dbReference type="ARBA" id="ARBA00022692"/>
    </source>
</evidence>
<feature type="transmembrane region" description="Helical" evidence="6">
    <location>
        <begin position="399"/>
        <end position="418"/>
    </location>
</feature>
<feature type="transmembrane region" description="Helical" evidence="6">
    <location>
        <begin position="275"/>
        <end position="299"/>
    </location>
</feature>
<keyword evidence="2" id="KW-0813">Transport</keyword>
<dbReference type="InterPro" id="IPR002293">
    <property type="entry name" value="AA/rel_permease1"/>
</dbReference>
<feature type="transmembrane region" description="Helical" evidence="6">
    <location>
        <begin position="62"/>
        <end position="82"/>
    </location>
</feature>
<feature type="transmembrane region" description="Helical" evidence="6">
    <location>
        <begin position="430"/>
        <end position="451"/>
    </location>
</feature>
<comment type="subcellular location">
    <subcellularLocation>
        <location evidence="1">Membrane</location>
        <topology evidence="1">Multi-pass membrane protein</topology>
    </subcellularLocation>
</comment>
<evidence type="ECO:0000313" key="8">
    <source>
        <dbReference type="Proteomes" id="UP000619761"/>
    </source>
</evidence>
<protein>
    <submittedName>
        <fullName evidence="7">Amino acid permease</fullName>
    </submittedName>
</protein>
<dbReference type="PANTHER" id="PTHR43243:SF4">
    <property type="entry name" value="CATIONIC AMINO ACID TRANSPORTER 4"/>
    <property type="match status" value="1"/>
</dbReference>
<feature type="transmembrane region" description="Helical" evidence="6">
    <location>
        <begin position="166"/>
        <end position="185"/>
    </location>
</feature>
<evidence type="ECO:0000256" key="2">
    <source>
        <dbReference type="ARBA" id="ARBA00022448"/>
    </source>
</evidence>
<feature type="transmembrane region" description="Helical" evidence="6">
    <location>
        <begin position="34"/>
        <end position="56"/>
    </location>
</feature>
<evidence type="ECO:0000313" key="7">
    <source>
        <dbReference type="EMBL" id="GGY78298.1"/>
    </source>
</evidence>
<dbReference type="Gene3D" id="1.20.1740.10">
    <property type="entry name" value="Amino acid/polyamine transporter I"/>
    <property type="match status" value="1"/>
</dbReference>